<dbReference type="GO" id="GO:0071555">
    <property type="term" value="P:cell wall organization"/>
    <property type="evidence" value="ECO:0007669"/>
    <property type="project" value="InterPro"/>
</dbReference>
<keyword evidence="1" id="KW-0732">Signal</keyword>
<proteinExistence type="predicted"/>
<dbReference type="Pfam" id="PF00345">
    <property type="entry name" value="PapD_N"/>
    <property type="match status" value="1"/>
</dbReference>
<dbReference type="EMBL" id="VLKN01000002">
    <property type="protein sequence ID" value="TWI04906.1"/>
    <property type="molecule type" value="Genomic_DNA"/>
</dbReference>
<comment type="caution">
    <text evidence="3">The sequence shown here is derived from an EMBL/GenBank/DDBJ whole genome shotgun (WGS) entry which is preliminary data.</text>
</comment>
<dbReference type="OrthoDB" id="511700at2"/>
<accession>A0A562LBF8</accession>
<dbReference type="RefSeq" id="WP_144898553.1">
    <property type="nucleotide sequence ID" value="NZ_VLKN01000002.1"/>
</dbReference>
<evidence type="ECO:0000256" key="1">
    <source>
        <dbReference type="SAM" id="SignalP"/>
    </source>
</evidence>
<feature type="chain" id="PRO_5021704763" evidence="1">
    <location>
        <begin position="27"/>
        <end position="247"/>
    </location>
</feature>
<dbReference type="SUPFAM" id="SSF49354">
    <property type="entry name" value="PapD-like"/>
    <property type="match status" value="1"/>
</dbReference>
<dbReference type="Gene3D" id="2.60.40.10">
    <property type="entry name" value="Immunoglobulins"/>
    <property type="match status" value="1"/>
</dbReference>
<sequence length="247" mass="26351">MKTSLFPALLLAIVVVSTGIALPASAASLQVAPTAVTLTEKQNAGALWLTNTDEKKGLRAQTRIYRWTQDNGEEKLEATNDVAVSPPMIELLAGQRQLIRVIRTGAPPQGAEVAYRVLVDELPGADEPEASGLQFLLRYSVPVFVLPAGDTPLKYELDTRLERNGSQVSLVAGNSGSQHAQIADLTWVDATGARKAVLAGLVGYVLPGQTMRWELPTDTAITAGGHFVARINGEQEEQTLALDSAGR</sequence>
<gene>
    <name evidence="3" type="ORF">IP90_01048</name>
</gene>
<protein>
    <submittedName>
        <fullName evidence="3">Fimbrial chaperone protein</fullName>
    </submittedName>
</protein>
<evidence type="ECO:0000259" key="2">
    <source>
        <dbReference type="Pfam" id="PF00345"/>
    </source>
</evidence>
<dbReference type="GO" id="GO:0030288">
    <property type="term" value="C:outer membrane-bounded periplasmic space"/>
    <property type="evidence" value="ECO:0007669"/>
    <property type="project" value="InterPro"/>
</dbReference>
<feature type="domain" description="Pili assembly chaperone N-terminal" evidence="2">
    <location>
        <begin position="29"/>
        <end position="149"/>
    </location>
</feature>
<dbReference type="PANTHER" id="PTHR30251">
    <property type="entry name" value="PILUS ASSEMBLY CHAPERONE"/>
    <property type="match status" value="1"/>
</dbReference>
<dbReference type="InterPro" id="IPR016147">
    <property type="entry name" value="Pili_assmbl_chaperone_N"/>
</dbReference>
<reference evidence="3 4" key="1">
    <citation type="journal article" date="2015" name="Stand. Genomic Sci.">
        <title>Genomic Encyclopedia of Bacterial and Archaeal Type Strains, Phase III: the genomes of soil and plant-associated and newly described type strains.</title>
        <authorList>
            <person name="Whitman W.B."/>
            <person name="Woyke T."/>
            <person name="Klenk H.P."/>
            <person name="Zhou Y."/>
            <person name="Lilburn T.G."/>
            <person name="Beck B.J."/>
            <person name="De Vos P."/>
            <person name="Vandamme P."/>
            <person name="Eisen J.A."/>
            <person name="Garrity G."/>
            <person name="Hugenholtz P."/>
            <person name="Kyrpides N.C."/>
        </authorList>
    </citation>
    <scope>NUCLEOTIDE SEQUENCE [LARGE SCALE GENOMIC DNA]</scope>
    <source>
        <strain evidence="3 4">CGMCC 1.10821</strain>
    </source>
</reference>
<feature type="signal peptide" evidence="1">
    <location>
        <begin position="1"/>
        <end position="26"/>
    </location>
</feature>
<keyword evidence="4" id="KW-1185">Reference proteome</keyword>
<evidence type="ECO:0000313" key="4">
    <source>
        <dbReference type="Proteomes" id="UP000315167"/>
    </source>
</evidence>
<organism evidence="3 4">
    <name type="scientific">Luteimonas cucumeris</name>
    <dbReference type="NCBI Taxonomy" id="985012"/>
    <lineage>
        <taxon>Bacteria</taxon>
        <taxon>Pseudomonadati</taxon>
        <taxon>Pseudomonadota</taxon>
        <taxon>Gammaproteobacteria</taxon>
        <taxon>Lysobacterales</taxon>
        <taxon>Lysobacteraceae</taxon>
        <taxon>Luteimonas</taxon>
    </lineage>
</organism>
<dbReference type="PANTHER" id="PTHR30251:SF4">
    <property type="entry name" value="SLR1668 PROTEIN"/>
    <property type="match status" value="1"/>
</dbReference>
<dbReference type="InterPro" id="IPR008962">
    <property type="entry name" value="PapD-like_sf"/>
</dbReference>
<evidence type="ECO:0000313" key="3">
    <source>
        <dbReference type="EMBL" id="TWI04906.1"/>
    </source>
</evidence>
<dbReference type="AlphaFoldDB" id="A0A562LBF8"/>
<dbReference type="InterPro" id="IPR050643">
    <property type="entry name" value="Periplasmic_pilus_chap"/>
</dbReference>
<name>A0A562LBF8_9GAMM</name>
<dbReference type="Proteomes" id="UP000315167">
    <property type="component" value="Unassembled WGS sequence"/>
</dbReference>
<dbReference type="InterPro" id="IPR013783">
    <property type="entry name" value="Ig-like_fold"/>
</dbReference>